<dbReference type="Proteomes" id="UP000557688">
    <property type="component" value="Unassembled WGS sequence"/>
</dbReference>
<dbReference type="AlphaFoldDB" id="A0A839UZR1"/>
<organism evidence="2 4">
    <name type="scientific">Endobacter medicaginis</name>
    <dbReference type="NCBI Taxonomy" id="1181271"/>
    <lineage>
        <taxon>Bacteria</taxon>
        <taxon>Pseudomonadati</taxon>
        <taxon>Pseudomonadota</taxon>
        <taxon>Alphaproteobacteria</taxon>
        <taxon>Acetobacterales</taxon>
        <taxon>Acetobacteraceae</taxon>
        <taxon>Endobacter</taxon>
    </lineage>
</organism>
<dbReference type="CDD" id="cd02440">
    <property type="entry name" value="AdoMet_MTases"/>
    <property type="match status" value="1"/>
</dbReference>
<reference evidence="2 4" key="2">
    <citation type="submission" date="2020-08" db="EMBL/GenBank/DDBJ databases">
        <title>Genomic Encyclopedia of Type Strains, Phase III (KMG-III): the genomes of soil and plant-associated and newly described type strains.</title>
        <authorList>
            <person name="Whitman W."/>
        </authorList>
    </citation>
    <scope>NUCLEOTIDE SEQUENCE [LARGE SCALE GENOMIC DNA]</scope>
    <source>
        <strain evidence="2 4">CECT 8088</strain>
    </source>
</reference>
<name>A0A839UZR1_9PROT</name>
<evidence type="ECO:0000259" key="1">
    <source>
        <dbReference type="Pfam" id="PF08241"/>
    </source>
</evidence>
<accession>A0A839UZR1</accession>
<dbReference type="PANTHER" id="PTHR43861">
    <property type="entry name" value="TRANS-ACONITATE 2-METHYLTRANSFERASE-RELATED"/>
    <property type="match status" value="1"/>
</dbReference>
<dbReference type="SUPFAM" id="SSF53335">
    <property type="entry name" value="S-adenosyl-L-methionine-dependent methyltransferases"/>
    <property type="match status" value="1"/>
</dbReference>
<dbReference type="InterPro" id="IPR029063">
    <property type="entry name" value="SAM-dependent_MTases_sf"/>
</dbReference>
<dbReference type="RefSeq" id="WP_176622768.1">
    <property type="nucleotide sequence ID" value="NZ_JABXXQ010000068.1"/>
</dbReference>
<dbReference type="Pfam" id="PF08241">
    <property type="entry name" value="Methyltransf_11"/>
    <property type="match status" value="1"/>
</dbReference>
<keyword evidence="3" id="KW-0808">Transferase</keyword>
<evidence type="ECO:0000313" key="3">
    <source>
        <dbReference type="EMBL" id="NVN29787.1"/>
    </source>
</evidence>
<evidence type="ECO:0000313" key="2">
    <source>
        <dbReference type="EMBL" id="MBB3172779.1"/>
    </source>
</evidence>
<dbReference type="GO" id="GO:0008757">
    <property type="term" value="F:S-adenosylmethionine-dependent methyltransferase activity"/>
    <property type="evidence" value="ECO:0007669"/>
    <property type="project" value="InterPro"/>
</dbReference>
<dbReference type="Gene3D" id="3.40.50.150">
    <property type="entry name" value="Vaccinia Virus protein VP39"/>
    <property type="match status" value="1"/>
</dbReference>
<dbReference type="GO" id="GO:0032259">
    <property type="term" value="P:methylation"/>
    <property type="evidence" value="ECO:0007669"/>
    <property type="project" value="UniProtKB-KW"/>
</dbReference>
<reference evidence="3 5" key="1">
    <citation type="submission" date="2020-06" db="EMBL/GenBank/DDBJ databases">
        <title>Description of novel acetic acid bacteria.</title>
        <authorList>
            <person name="Sombolestani A."/>
        </authorList>
    </citation>
    <scope>NUCLEOTIDE SEQUENCE [LARGE SCALE GENOMIC DNA]</scope>
    <source>
        <strain evidence="3 5">LMG 26838</strain>
    </source>
</reference>
<keyword evidence="4" id="KW-1185">Reference proteome</keyword>
<evidence type="ECO:0000313" key="4">
    <source>
        <dbReference type="Proteomes" id="UP000557688"/>
    </source>
</evidence>
<keyword evidence="2" id="KW-0830">Ubiquinone</keyword>
<keyword evidence="2" id="KW-0489">Methyltransferase</keyword>
<proteinExistence type="predicted"/>
<sequence>MSQTLTPMDIRTPPPEDDELAHVGLHAISLHGWFRADLGQLYPGFPVGPEDVVADIGCGDGGASLFCARQGARVILSDLDADRLVRAGARVAAVAPGRVETRHGNGEALPIADATATRTICMEVIEHVEDPDALTAELFRITRPGGLLLLACPHPRSEAVQQEIAPPSYFAHPNHIRILQPEHTVQHLANAGFEIVRTDTYGFYEAVWWAMFWSTGVELGERHPVFDAWATTWKLMLQTKDGLRVQRALDSALPKSQVVIARRPA</sequence>
<protein>
    <submittedName>
        <fullName evidence="3">Methyltransferase domain-containing protein</fullName>
    </submittedName>
    <submittedName>
        <fullName evidence="2">Ubiquinone/menaquinone biosynthesis C-methylase UbiE</fullName>
    </submittedName>
</protein>
<dbReference type="Proteomes" id="UP000565205">
    <property type="component" value="Unassembled WGS sequence"/>
</dbReference>
<comment type="caution">
    <text evidence="2">The sequence shown here is derived from an EMBL/GenBank/DDBJ whole genome shotgun (WGS) entry which is preliminary data.</text>
</comment>
<dbReference type="InterPro" id="IPR013216">
    <property type="entry name" value="Methyltransf_11"/>
</dbReference>
<gene>
    <name evidence="2" type="ORF">FHR90_000593</name>
    <name evidence="3" type="ORF">HUK83_05480</name>
</gene>
<dbReference type="EMBL" id="JACHXV010000002">
    <property type="protein sequence ID" value="MBB3172779.1"/>
    <property type="molecule type" value="Genomic_DNA"/>
</dbReference>
<evidence type="ECO:0000313" key="5">
    <source>
        <dbReference type="Proteomes" id="UP000565205"/>
    </source>
</evidence>
<feature type="domain" description="Methyltransferase type 11" evidence="1">
    <location>
        <begin position="55"/>
        <end position="149"/>
    </location>
</feature>
<dbReference type="EMBL" id="JABXXQ010000068">
    <property type="protein sequence ID" value="NVN29787.1"/>
    <property type="molecule type" value="Genomic_DNA"/>
</dbReference>